<dbReference type="CDD" id="cd16649">
    <property type="entry name" value="mRING-HC-C3HC5_CGRF1-like"/>
    <property type="match status" value="1"/>
</dbReference>
<dbReference type="SUPFAM" id="SSF57850">
    <property type="entry name" value="RING/U-box"/>
    <property type="match status" value="1"/>
</dbReference>
<feature type="region of interest" description="Disordered" evidence="6">
    <location>
        <begin position="29"/>
        <end position="108"/>
    </location>
</feature>
<dbReference type="Gene3D" id="3.30.40.10">
    <property type="entry name" value="Zinc/RING finger domain, C3HC4 (zinc finger)"/>
    <property type="match status" value="1"/>
</dbReference>
<keyword evidence="5" id="KW-0175">Coiled coil</keyword>
<evidence type="ECO:0000256" key="4">
    <source>
        <dbReference type="PROSITE-ProRule" id="PRU00175"/>
    </source>
</evidence>
<evidence type="ECO:0000256" key="3">
    <source>
        <dbReference type="ARBA" id="ARBA00022833"/>
    </source>
</evidence>
<dbReference type="PANTHER" id="PTHR42647:SF5">
    <property type="entry name" value="SBP (S-RIBONUCLEASE BINDING PROTEIN) FAMILY PROTEIN"/>
    <property type="match status" value="1"/>
</dbReference>
<comment type="caution">
    <text evidence="8">The sequence shown here is derived from an EMBL/GenBank/DDBJ whole genome shotgun (WGS) entry which is preliminary data.</text>
</comment>
<keyword evidence="2 4" id="KW-0863">Zinc-finger</keyword>
<evidence type="ECO:0000259" key="7">
    <source>
        <dbReference type="PROSITE" id="PS50089"/>
    </source>
</evidence>
<keyword evidence="9" id="KW-1185">Reference proteome</keyword>
<keyword evidence="3" id="KW-0862">Zinc</keyword>
<evidence type="ECO:0000256" key="5">
    <source>
        <dbReference type="SAM" id="Coils"/>
    </source>
</evidence>
<reference evidence="9" key="1">
    <citation type="journal article" date="2024" name="IScience">
        <title>Strigolactones Initiate the Formation of Haustorium-like Structures in Castilleja.</title>
        <authorList>
            <person name="Buerger M."/>
            <person name="Peterson D."/>
            <person name="Chory J."/>
        </authorList>
    </citation>
    <scope>NUCLEOTIDE SEQUENCE [LARGE SCALE GENOMIC DNA]</scope>
</reference>
<evidence type="ECO:0000313" key="8">
    <source>
        <dbReference type="EMBL" id="KAL3653365.1"/>
    </source>
</evidence>
<dbReference type="PROSITE" id="PS50089">
    <property type="entry name" value="ZF_RING_2"/>
    <property type="match status" value="1"/>
</dbReference>
<keyword evidence="1" id="KW-0479">Metal-binding</keyword>
<evidence type="ECO:0000256" key="1">
    <source>
        <dbReference type="ARBA" id="ARBA00022723"/>
    </source>
</evidence>
<sequence>MFNNGAANNNSAGKRKMNQDEANQTANQFNHFNLNGSGHHLFASSSSHPPPPTANQLDLFNRRRFFGSPSHPPPPTANQFNPFNLQGGTGPQLFASSSNHPPSPQPTLSQVNHILNNAAPTASPFSFMSLITAPVNDDEDADPLVTEMRSQTDQVNHILSLQTDLLKQALKGMLERQHKSIQRAAEENANKKLKQLEAELRMKSAHADHYRREADRLLLNINYLGMENRSLKYRLDHANEARRYEDGDSSTEDTEAVVGPVKFDCKICGKQLATVLMWPCRHVCVCKQCDAVTDRCPVCRVEKRSTVDVFLKLKQDD</sequence>
<dbReference type="InterPro" id="IPR013083">
    <property type="entry name" value="Znf_RING/FYVE/PHD"/>
</dbReference>
<feature type="compositionally biased region" description="Polar residues" evidence="6">
    <location>
        <begin position="77"/>
        <end position="86"/>
    </location>
</feature>
<feature type="compositionally biased region" description="Polar residues" evidence="6">
    <location>
        <begin position="94"/>
        <end position="108"/>
    </location>
</feature>
<evidence type="ECO:0000313" key="9">
    <source>
        <dbReference type="Proteomes" id="UP001632038"/>
    </source>
</evidence>
<evidence type="ECO:0000256" key="6">
    <source>
        <dbReference type="SAM" id="MobiDB-lite"/>
    </source>
</evidence>
<dbReference type="Proteomes" id="UP001632038">
    <property type="component" value="Unassembled WGS sequence"/>
</dbReference>
<accession>A0ABD3EJQ8</accession>
<feature type="domain" description="RING-type" evidence="7">
    <location>
        <begin position="265"/>
        <end position="300"/>
    </location>
</feature>
<dbReference type="PANTHER" id="PTHR42647">
    <property type="entry name" value="SBP (S-RIBONUCLEASE BINDING PROTEIN) FAMILY PROTEIN"/>
    <property type="match status" value="1"/>
</dbReference>
<proteinExistence type="predicted"/>
<gene>
    <name evidence="8" type="ORF">CASFOL_003046</name>
</gene>
<feature type="coiled-coil region" evidence="5">
    <location>
        <begin position="179"/>
        <end position="213"/>
    </location>
</feature>
<organism evidence="8 9">
    <name type="scientific">Castilleja foliolosa</name>
    <dbReference type="NCBI Taxonomy" id="1961234"/>
    <lineage>
        <taxon>Eukaryota</taxon>
        <taxon>Viridiplantae</taxon>
        <taxon>Streptophyta</taxon>
        <taxon>Embryophyta</taxon>
        <taxon>Tracheophyta</taxon>
        <taxon>Spermatophyta</taxon>
        <taxon>Magnoliopsida</taxon>
        <taxon>eudicotyledons</taxon>
        <taxon>Gunneridae</taxon>
        <taxon>Pentapetalae</taxon>
        <taxon>asterids</taxon>
        <taxon>lamiids</taxon>
        <taxon>Lamiales</taxon>
        <taxon>Orobanchaceae</taxon>
        <taxon>Pedicularideae</taxon>
        <taxon>Castillejinae</taxon>
        <taxon>Castilleja</taxon>
    </lineage>
</organism>
<evidence type="ECO:0000256" key="2">
    <source>
        <dbReference type="ARBA" id="ARBA00022771"/>
    </source>
</evidence>
<dbReference type="Pfam" id="PF13920">
    <property type="entry name" value="zf-C3HC4_3"/>
    <property type="match status" value="1"/>
</dbReference>
<dbReference type="InterPro" id="IPR001841">
    <property type="entry name" value="Znf_RING"/>
</dbReference>
<dbReference type="AlphaFoldDB" id="A0ABD3EJQ8"/>
<dbReference type="GO" id="GO:0008270">
    <property type="term" value="F:zinc ion binding"/>
    <property type="evidence" value="ECO:0007669"/>
    <property type="project" value="UniProtKB-KW"/>
</dbReference>
<name>A0ABD3EJQ8_9LAMI</name>
<protein>
    <recommendedName>
        <fullName evidence="7">RING-type domain-containing protein</fullName>
    </recommendedName>
</protein>
<dbReference type="EMBL" id="JAVIJP010000005">
    <property type="protein sequence ID" value="KAL3653365.1"/>
    <property type="molecule type" value="Genomic_DNA"/>
</dbReference>